<evidence type="ECO:0000313" key="12">
    <source>
        <dbReference type="Proteomes" id="UP001055955"/>
    </source>
</evidence>
<reference evidence="11 12" key="1">
    <citation type="journal article" date="2022" name="Nat. Microbiol.">
        <title>The microbiome of a bacterivorous marine choanoflagellate contains a resource-demanding obligate bacterial associate.</title>
        <authorList>
            <person name="Needham D.M."/>
            <person name="Poirier C."/>
            <person name="Bachy C."/>
            <person name="George E.E."/>
            <person name="Wilken S."/>
            <person name="Yung C.C.M."/>
            <person name="Limardo A.J."/>
            <person name="Morando M."/>
            <person name="Sudek L."/>
            <person name="Malmstrom R.R."/>
            <person name="Keeling P.J."/>
            <person name="Santoro A.E."/>
            <person name="Worden A.Z."/>
        </authorList>
    </citation>
    <scope>NUCLEOTIDE SEQUENCE [LARGE SCALE GENOMIC DNA]</scope>
    <source>
        <strain evidence="11 12">Comchoano-1</strain>
    </source>
</reference>
<dbReference type="PROSITE" id="PS52040">
    <property type="entry name" value="TOPO_IIA"/>
    <property type="match status" value="1"/>
</dbReference>
<evidence type="ECO:0000256" key="2">
    <source>
        <dbReference type="ARBA" id="ARBA00008263"/>
    </source>
</evidence>
<evidence type="ECO:0000256" key="7">
    <source>
        <dbReference type="ARBA" id="ARBA00023235"/>
    </source>
</evidence>
<dbReference type="Gene3D" id="2.120.10.90">
    <property type="entry name" value="DNA gyrase/topoisomerase IV, subunit A, C-terminal"/>
    <property type="match status" value="1"/>
</dbReference>
<dbReference type="InterPro" id="IPR005743">
    <property type="entry name" value="GyrA"/>
</dbReference>
<dbReference type="SUPFAM" id="SSF101904">
    <property type="entry name" value="GyrA/ParC C-terminal domain-like"/>
    <property type="match status" value="1"/>
</dbReference>
<comment type="miscellaneous">
    <text evidence="8">Few gyrases are as efficient as E.coli at forming negative supercoils. Not all organisms have 2 type II topoisomerases; in organisms with a single type II topoisomerase this enzyme also has to decatenate newly replicated chromosomes.</text>
</comment>
<dbReference type="SUPFAM" id="SSF56719">
    <property type="entry name" value="Type II DNA topoisomerase"/>
    <property type="match status" value="1"/>
</dbReference>
<dbReference type="InterPro" id="IPR013758">
    <property type="entry name" value="Topo_IIA_A/C_ab"/>
</dbReference>
<dbReference type="Gene3D" id="3.30.1360.40">
    <property type="match status" value="1"/>
</dbReference>
<gene>
    <name evidence="8 11" type="primary">gyrA</name>
    <name evidence="11" type="ORF">MMH89_02950</name>
</gene>
<dbReference type="RefSeq" id="WP_258567964.1">
    <property type="nucleotide sequence ID" value="NZ_CP092900.1"/>
</dbReference>
<dbReference type="InterPro" id="IPR013757">
    <property type="entry name" value="Topo_IIA_A_a_sf"/>
</dbReference>
<keyword evidence="5 8" id="KW-0799">Topoisomerase</keyword>
<dbReference type="HAMAP" id="MF_01897">
    <property type="entry name" value="GyrA"/>
    <property type="match status" value="1"/>
</dbReference>
<keyword evidence="4 8" id="KW-0067">ATP-binding</keyword>
<dbReference type="PANTHER" id="PTHR43493">
    <property type="entry name" value="DNA GYRASE/TOPOISOMERASE SUBUNIT A"/>
    <property type="match status" value="1"/>
</dbReference>
<keyword evidence="7 8" id="KW-0413">Isomerase</keyword>
<evidence type="ECO:0000256" key="1">
    <source>
        <dbReference type="ARBA" id="ARBA00000185"/>
    </source>
</evidence>
<dbReference type="NCBIfam" id="TIGR01063">
    <property type="entry name" value="gyrA"/>
    <property type="match status" value="1"/>
</dbReference>
<organism evidence="11 12">
    <name type="scientific">Candidatus Comchoanobacter bicostacola</name>
    <dbReference type="NCBI Taxonomy" id="2919598"/>
    <lineage>
        <taxon>Bacteria</taxon>
        <taxon>Pseudomonadati</taxon>
        <taxon>Pseudomonadota</taxon>
        <taxon>Gammaproteobacteria</taxon>
        <taxon>Candidatus Comchoanobacterales</taxon>
        <taxon>Candidatus Comchoanobacteraceae</taxon>
        <taxon>Candidatus Comchoanobacter</taxon>
    </lineage>
</organism>
<feature type="active site" description="O-(5'-phospho-DNA)-tyrosine intermediate" evidence="8 9">
    <location>
        <position position="122"/>
    </location>
</feature>
<feature type="short sequence motif" description="GyrA-box" evidence="8">
    <location>
        <begin position="550"/>
        <end position="556"/>
    </location>
</feature>
<proteinExistence type="inferred from homology"/>
<dbReference type="InterPro" id="IPR050220">
    <property type="entry name" value="Type_II_DNA_Topoisomerases"/>
</dbReference>
<feature type="domain" description="Topo IIA-type catalytic" evidence="10">
    <location>
        <begin position="34"/>
        <end position="523"/>
    </location>
</feature>
<dbReference type="CDD" id="cd00187">
    <property type="entry name" value="TOP4c"/>
    <property type="match status" value="1"/>
</dbReference>
<comment type="subcellular location">
    <subcellularLocation>
        <location evidence="8">Cytoplasm</location>
    </subcellularLocation>
</comment>
<evidence type="ECO:0000313" key="11">
    <source>
        <dbReference type="EMBL" id="UTC24180.1"/>
    </source>
</evidence>
<dbReference type="EC" id="5.6.2.2" evidence="8"/>
<evidence type="ECO:0000256" key="3">
    <source>
        <dbReference type="ARBA" id="ARBA00022741"/>
    </source>
</evidence>
<keyword evidence="8" id="KW-0963">Cytoplasm</keyword>
<comment type="similarity">
    <text evidence="2 8">Belongs to the type II topoisomerase GyrA/ParC subunit family.</text>
</comment>
<dbReference type="Pfam" id="PF00521">
    <property type="entry name" value="DNA_topoisoIV"/>
    <property type="match status" value="1"/>
</dbReference>
<evidence type="ECO:0000259" key="10">
    <source>
        <dbReference type="PROSITE" id="PS52040"/>
    </source>
</evidence>
<comment type="catalytic activity">
    <reaction evidence="1 8 9">
        <text>ATP-dependent breakage, passage and rejoining of double-stranded DNA.</text>
        <dbReference type="EC" id="5.6.2.2"/>
    </reaction>
</comment>
<dbReference type="EMBL" id="CP092900">
    <property type="protein sequence ID" value="UTC24180.1"/>
    <property type="molecule type" value="Genomic_DNA"/>
</dbReference>
<evidence type="ECO:0000256" key="8">
    <source>
        <dbReference type="HAMAP-Rule" id="MF_01897"/>
    </source>
</evidence>
<dbReference type="Pfam" id="PF03989">
    <property type="entry name" value="DNA_gyraseA_C"/>
    <property type="match status" value="6"/>
</dbReference>
<dbReference type="PANTHER" id="PTHR43493:SF5">
    <property type="entry name" value="DNA GYRASE SUBUNIT A, CHLOROPLASTIC_MITOCHONDRIAL"/>
    <property type="match status" value="1"/>
</dbReference>
<dbReference type="Gene3D" id="3.90.199.10">
    <property type="entry name" value="Topoisomerase II, domain 5"/>
    <property type="match status" value="1"/>
</dbReference>
<dbReference type="NCBIfam" id="NF004043">
    <property type="entry name" value="PRK05560.1"/>
    <property type="match status" value="1"/>
</dbReference>
<evidence type="ECO:0000256" key="6">
    <source>
        <dbReference type="ARBA" id="ARBA00023125"/>
    </source>
</evidence>
<evidence type="ECO:0000256" key="9">
    <source>
        <dbReference type="PROSITE-ProRule" id="PRU01384"/>
    </source>
</evidence>
<dbReference type="InterPro" id="IPR002205">
    <property type="entry name" value="Topo_IIA_dom_A"/>
</dbReference>
<dbReference type="SMART" id="SM00434">
    <property type="entry name" value="TOP4c"/>
    <property type="match status" value="1"/>
</dbReference>
<dbReference type="InterPro" id="IPR035516">
    <property type="entry name" value="Gyrase/topoIV_suA_C"/>
</dbReference>
<dbReference type="Gene3D" id="1.10.268.10">
    <property type="entry name" value="Topoisomerase, domain 3"/>
    <property type="match status" value="1"/>
</dbReference>
<name>A0ABY5DHH3_9GAMM</name>
<accession>A0ABY5DHH3</accession>
<comment type="function">
    <text evidence="8">A type II topoisomerase that negatively supercoils closed circular double-stranded (ds) DNA in an ATP-dependent manner to modulate DNA topology and maintain chromosomes in an underwound state. Negative supercoiling favors strand separation, and DNA replication, transcription, recombination and repair, all of which involve strand separation. Also able to catalyze the interconversion of other topological isomers of dsDNA rings, including catenanes and knotted rings. Type II topoisomerases break and join 2 DNA strands simultaneously in an ATP-dependent manner.</text>
</comment>
<sequence>MSESKLGNILHSSLEDEIQKSYLDYAVSAIGRTLPDGRDGFKLVQRRIIFAMHHLGNTYDKQHKKSARVVGDVIGKYHPHGDSAAYEALVRMAQPFSLRYPIVDGQGNFGSVDGDSAAAMRYTEVRMSKVTNAVLKDIAKDTVDFVPNYDNTEFCPSVMPTQFPNLLVNGSTGIAVGMATNVPPHNLYDMMQAVIQLIDNPETDIDELIEIVKGPDFPTGAIINGRAGIVQAYKTGRGKIYIKAKAEIEQNGKQDIIVITEIPYMLNKSRLLDKIGWLVREKRIEGISTFRDESDREGMRVVVEVKRGASPEVLLNKLYAMTQLQSVFGINMVVLDKGQPRCLGLKSLLNLFVDHRRDVVRRRTQFELAKAKARAHILEGLAVALANIDAVVELIKKAASPAEAKANLIAQSWSIDQGIATLLKVTESAGLDADHKHYQLTEAQAQAILDMRLHRLTGLERDKILAEFKELIERIKALMEILNHYPKLMAVIREESVAVAEAFKDERRTEIVDSQVDIDDMDLIPNDPVVLTLSHLGYLKIQELDSYKAQRRGGVGKSSTAVRQEDYAKQLYIANRHDSLLCFSNKGRLYWLKLYQLPLANRTSKGRPIVNYLPLQDDEEVTALMPVTEFEDGRSVVMVTKLGVIKQVDLASFSRPRQGGIIAVNLDEGDSLMNVLLAKPSEDVMIFSSLGKVIRFSLSDVRVMGRGARGVRSMRLKENDFVVSAIIANEDYPVLTVATDGMGKRTKLSDFRKTGRGGQGVIAINLSENARVISAAKVSDDEDIFLITDGGTLVRIGASSVSIIGRSTKGVRLIRLKNNESLVAAQVFTSEDDEAEDGAESEITETDE</sequence>
<dbReference type="Proteomes" id="UP001055955">
    <property type="component" value="Chromosome"/>
</dbReference>
<keyword evidence="12" id="KW-1185">Reference proteome</keyword>
<comment type="subunit">
    <text evidence="8">Heterotetramer, composed of two GyrA and two GyrB chains. In the heterotetramer, GyrA contains the active site tyrosine that forms a transient covalent intermediate with DNA, while GyrB binds cofactors and catalyzes ATP hydrolysis.</text>
</comment>
<dbReference type="GO" id="GO:0003918">
    <property type="term" value="F:DNA topoisomerase type II (double strand cut, ATP-hydrolyzing) activity"/>
    <property type="evidence" value="ECO:0007669"/>
    <property type="project" value="UniProtKB-EC"/>
</dbReference>
<dbReference type="InterPro" id="IPR013760">
    <property type="entry name" value="Topo_IIA-like_dom_sf"/>
</dbReference>
<evidence type="ECO:0000256" key="5">
    <source>
        <dbReference type="ARBA" id="ARBA00023029"/>
    </source>
</evidence>
<dbReference type="InterPro" id="IPR006691">
    <property type="entry name" value="GyrA/parC_rep"/>
</dbReference>
<protein>
    <recommendedName>
        <fullName evidence="8">DNA gyrase subunit A</fullName>
        <ecNumber evidence="8">5.6.2.2</ecNumber>
    </recommendedName>
</protein>
<dbReference type="NCBIfam" id="NF004044">
    <property type="entry name" value="PRK05561.1"/>
    <property type="match status" value="1"/>
</dbReference>
<evidence type="ECO:0000256" key="4">
    <source>
        <dbReference type="ARBA" id="ARBA00022840"/>
    </source>
</evidence>
<keyword evidence="6 8" id="KW-0238">DNA-binding</keyword>
<keyword evidence="3 8" id="KW-0547">Nucleotide-binding</keyword>